<keyword evidence="3 7" id="KW-0547">Nucleotide-binding</keyword>
<dbReference type="PROSITE" id="PS00183">
    <property type="entry name" value="UBC_1"/>
    <property type="match status" value="1"/>
</dbReference>
<evidence type="ECO:0000256" key="5">
    <source>
        <dbReference type="ARBA" id="ARBA00022840"/>
    </source>
</evidence>
<dbReference type="SUPFAM" id="SSF54495">
    <property type="entry name" value="UBC-like"/>
    <property type="match status" value="1"/>
</dbReference>
<evidence type="ECO:0000256" key="6">
    <source>
        <dbReference type="PROSITE-ProRule" id="PRU10133"/>
    </source>
</evidence>
<sequence length="154" mass="17733">MAFAQRLTIHFRDIQKNPPPLCYAEPEDPDKNMMHWIGWIEGPQGSPYASGKFRLTIDFPVEFPFKPPVVLFITPVFHPNISKKGEICLDILHSQWSPALTVRGLLISLCSLLTDPNPEHGLNKSALKLYQTDQKKYNEVAREWTMKYAMKYSN</sequence>
<name>A0A815HPF1_9BILA</name>
<dbReference type="EC" id="2.3.2.23" evidence="1"/>
<comment type="similarity">
    <text evidence="7">Belongs to the ubiquitin-conjugating enzyme family.</text>
</comment>
<feature type="active site" description="Glycyl thioester intermediate" evidence="6">
    <location>
        <position position="88"/>
    </location>
</feature>
<dbReference type="Gene3D" id="3.10.110.10">
    <property type="entry name" value="Ubiquitin Conjugating Enzyme"/>
    <property type="match status" value="1"/>
</dbReference>
<accession>A0A815HPF1</accession>
<keyword evidence="2" id="KW-0808">Transferase</keyword>
<dbReference type="FunFam" id="3.10.110.10:FF:000060">
    <property type="entry name" value="Ubiquitin conjugating enzyme (UbcB)"/>
    <property type="match status" value="1"/>
</dbReference>
<dbReference type="PANTHER" id="PTHR24068">
    <property type="entry name" value="UBIQUITIN-CONJUGATING ENZYME E2"/>
    <property type="match status" value="1"/>
</dbReference>
<dbReference type="SMART" id="SM00212">
    <property type="entry name" value="UBCc"/>
    <property type="match status" value="1"/>
</dbReference>
<dbReference type="GO" id="GO:0061631">
    <property type="term" value="F:ubiquitin conjugating enzyme activity"/>
    <property type="evidence" value="ECO:0007669"/>
    <property type="project" value="UniProtKB-EC"/>
</dbReference>
<evidence type="ECO:0000256" key="2">
    <source>
        <dbReference type="ARBA" id="ARBA00022679"/>
    </source>
</evidence>
<dbReference type="InterPro" id="IPR000608">
    <property type="entry name" value="UBC"/>
</dbReference>
<evidence type="ECO:0000313" key="9">
    <source>
        <dbReference type="EMBL" id="CAF1355216.1"/>
    </source>
</evidence>
<evidence type="ECO:0000256" key="4">
    <source>
        <dbReference type="ARBA" id="ARBA00022786"/>
    </source>
</evidence>
<dbReference type="GO" id="GO:0005524">
    <property type="term" value="F:ATP binding"/>
    <property type="evidence" value="ECO:0007669"/>
    <property type="project" value="UniProtKB-UniRule"/>
</dbReference>
<dbReference type="EMBL" id="CAJNOU010002869">
    <property type="protein sequence ID" value="CAF1355216.1"/>
    <property type="molecule type" value="Genomic_DNA"/>
</dbReference>
<evidence type="ECO:0000256" key="1">
    <source>
        <dbReference type="ARBA" id="ARBA00012486"/>
    </source>
</evidence>
<reference evidence="9" key="1">
    <citation type="submission" date="2021-02" db="EMBL/GenBank/DDBJ databases">
        <authorList>
            <person name="Nowell W R."/>
        </authorList>
    </citation>
    <scope>NUCLEOTIDE SEQUENCE</scope>
</reference>
<dbReference type="Pfam" id="PF00179">
    <property type="entry name" value="UQ_con"/>
    <property type="match status" value="1"/>
</dbReference>
<organism evidence="9 10">
    <name type="scientific">Rotaria sordida</name>
    <dbReference type="NCBI Taxonomy" id="392033"/>
    <lineage>
        <taxon>Eukaryota</taxon>
        <taxon>Metazoa</taxon>
        <taxon>Spiralia</taxon>
        <taxon>Gnathifera</taxon>
        <taxon>Rotifera</taxon>
        <taxon>Eurotatoria</taxon>
        <taxon>Bdelloidea</taxon>
        <taxon>Philodinida</taxon>
        <taxon>Philodinidae</taxon>
        <taxon>Rotaria</taxon>
    </lineage>
</organism>
<feature type="domain" description="UBC core" evidence="8">
    <location>
        <begin position="2"/>
        <end position="150"/>
    </location>
</feature>
<evidence type="ECO:0000313" key="10">
    <source>
        <dbReference type="Proteomes" id="UP000663889"/>
    </source>
</evidence>
<proteinExistence type="inferred from homology"/>
<dbReference type="AlphaFoldDB" id="A0A815HPF1"/>
<comment type="caution">
    <text evidence="9">The sequence shown here is derived from an EMBL/GenBank/DDBJ whole genome shotgun (WGS) entry which is preliminary data.</text>
</comment>
<evidence type="ECO:0000256" key="7">
    <source>
        <dbReference type="RuleBase" id="RU362109"/>
    </source>
</evidence>
<dbReference type="InterPro" id="IPR016135">
    <property type="entry name" value="UBQ-conjugating_enzyme/RWD"/>
</dbReference>
<dbReference type="Proteomes" id="UP000663889">
    <property type="component" value="Unassembled WGS sequence"/>
</dbReference>
<keyword evidence="5 7" id="KW-0067">ATP-binding</keyword>
<keyword evidence="4 7" id="KW-0833">Ubl conjugation pathway</keyword>
<dbReference type="PROSITE" id="PS50127">
    <property type="entry name" value="UBC_2"/>
    <property type="match status" value="1"/>
</dbReference>
<evidence type="ECO:0000259" key="8">
    <source>
        <dbReference type="PROSITE" id="PS50127"/>
    </source>
</evidence>
<protein>
    <recommendedName>
        <fullName evidence="1">E2 ubiquitin-conjugating enzyme</fullName>
        <ecNumber evidence="1">2.3.2.23</ecNumber>
    </recommendedName>
</protein>
<dbReference type="InterPro" id="IPR023313">
    <property type="entry name" value="UBQ-conjugating_AS"/>
</dbReference>
<gene>
    <name evidence="9" type="ORF">SEV965_LOCUS29081</name>
</gene>
<evidence type="ECO:0000256" key="3">
    <source>
        <dbReference type="ARBA" id="ARBA00022741"/>
    </source>
</evidence>